<dbReference type="SUPFAM" id="SSF53474">
    <property type="entry name" value="alpha/beta-Hydrolases"/>
    <property type="match status" value="1"/>
</dbReference>
<dbReference type="InterPro" id="IPR029058">
    <property type="entry name" value="AB_hydrolase_fold"/>
</dbReference>
<dbReference type="EMBL" id="JABRWJ010000009">
    <property type="protein sequence ID" value="NRF70707.1"/>
    <property type="molecule type" value="Genomic_DNA"/>
</dbReference>
<gene>
    <name evidence="1" type="ORF">HLB44_27245</name>
</gene>
<evidence type="ECO:0000313" key="2">
    <source>
        <dbReference type="Proteomes" id="UP000737171"/>
    </source>
</evidence>
<dbReference type="Proteomes" id="UP000737171">
    <property type="component" value="Unassembled WGS sequence"/>
</dbReference>
<accession>A0ABX2EPY1</accession>
<comment type="caution">
    <text evidence="1">The sequence shown here is derived from an EMBL/GenBank/DDBJ whole genome shotgun (WGS) entry which is preliminary data.</text>
</comment>
<sequence>MAHHIFLVHGMGNFEDGWSKAGEPSVQDGIRALFQQYTGTADLVGDFEIHELNYNQVFEAWRKRWAELAKDAAAAAQALKITTGFAKNLIKLADAATGDNFLRTHILDVALYRFARPVTEEVMTLVQDQIGRVFEEPAKKGEPIEYTVIAHSLGTLVAYEAFHAMMTDSSPLPPSARPNNVFMVANVVAALWQRGPNIYVPAMAPNLKLSEGWCFRLTNVGHRLDPVARLRPFDPPDAWFQPGKKDKTYLDVWLQEDDVLSENIHSLTHYLSHPRVHVPLLRQLTHPSLISDEEEEEAIAEWEQLGDDVVKQKVQDALGGLLLKLDPDLMNQLALWKSLRELLLKSNDPNPDGERQS</sequence>
<evidence type="ECO:0008006" key="3">
    <source>
        <dbReference type="Google" id="ProtNLM"/>
    </source>
</evidence>
<dbReference type="RefSeq" id="WP_173130368.1">
    <property type="nucleotide sequence ID" value="NZ_JABRWJ010000009.1"/>
</dbReference>
<name>A0ABX2EPY1_9BURK</name>
<protein>
    <recommendedName>
        <fullName evidence="3">Alpha/beta hydrolase</fullName>
    </recommendedName>
</protein>
<organism evidence="1 2">
    <name type="scientific">Pseudaquabacterium terrae</name>
    <dbReference type="NCBI Taxonomy" id="2732868"/>
    <lineage>
        <taxon>Bacteria</taxon>
        <taxon>Pseudomonadati</taxon>
        <taxon>Pseudomonadota</taxon>
        <taxon>Betaproteobacteria</taxon>
        <taxon>Burkholderiales</taxon>
        <taxon>Sphaerotilaceae</taxon>
        <taxon>Pseudaquabacterium</taxon>
    </lineage>
</organism>
<proteinExistence type="predicted"/>
<keyword evidence="2" id="KW-1185">Reference proteome</keyword>
<reference evidence="1 2" key="1">
    <citation type="submission" date="2020-05" db="EMBL/GenBank/DDBJ databases">
        <title>Aquincola sp. isolate from soil.</title>
        <authorList>
            <person name="Han J."/>
            <person name="Kim D.-U."/>
        </authorList>
    </citation>
    <scope>NUCLEOTIDE SEQUENCE [LARGE SCALE GENOMIC DNA]</scope>
    <source>
        <strain evidence="1 2">S2</strain>
    </source>
</reference>
<evidence type="ECO:0000313" key="1">
    <source>
        <dbReference type="EMBL" id="NRF70707.1"/>
    </source>
</evidence>